<feature type="compositionally biased region" description="Basic and acidic residues" evidence="1">
    <location>
        <begin position="300"/>
        <end position="329"/>
    </location>
</feature>
<dbReference type="Proteomes" id="UP000838412">
    <property type="component" value="Unassembled WGS sequence"/>
</dbReference>
<evidence type="ECO:0000256" key="1">
    <source>
        <dbReference type="SAM" id="MobiDB-lite"/>
    </source>
</evidence>
<dbReference type="EMBL" id="CAKMNS010000328">
    <property type="protein sequence ID" value="CAH1277454.1"/>
    <property type="molecule type" value="Genomic_DNA"/>
</dbReference>
<feature type="compositionally biased region" description="Basic and acidic residues" evidence="1">
    <location>
        <begin position="366"/>
        <end position="383"/>
    </location>
</feature>
<dbReference type="AlphaFoldDB" id="A0A8S4MNP0"/>
<proteinExistence type="predicted"/>
<name>A0A8S4MNP0_BRALA</name>
<feature type="compositionally biased region" description="Low complexity" evidence="1">
    <location>
        <begin position="332"/>
        <end position="344"/>
    </location>
</feature>
<feature type="compositionally biased region" description="Acidic residues" evidence="1">
    <location>
        <begin position="356"/>
        <end position="365"/>
    </location>
</feature>
<feature type="region of interest" description="Disordered" evidence="1">
    <location>
        <begin position="1"/>
        <end position="111"/>
    </location>
</feature>
<feature type="region of interest" description="Disordered" evidence="1">
    <location>
        <begin position="297"/>
        <end position="383"/>
    </location>
</feature>
<sequence>MEGTSAPIPVSPMEGTSAPIPVTPMEGTSAPIPVTPMEGTSAPIPVTPMEGTSAPIPVTPMEGTSAPIPVPTTEETSAPIPVTPVEGTSAPIPVSSTPTVTARGNQDPHPTEVTLEESQAMGSFQCVVTDEELAGLDLGRLNITSSPPPGSPPRPPPSFSIIFDNLNFQGKTHHQTVNQRNKLYNWTHHMAVQDKVFYRKETIVLCSRTVTKYCKAFKPFQDVVVRHIPHQYSEVMAEKSVENDHVDRDATSKYLRGEARVDIDMTMSTHVELHPTYMSEQVKDAMLQAFRDIDIPLSTTKDDQDDPGHAQAKKDQQKARYQEEPEHAQGTRPKVPVQPRQRQPANRDAVYPDPDCSSEGDDGPGEETRPCPEWKSSDCRYNT</sequence>
<keyword evidence="3" id="KW-1185">Reference proteome</keyword>
<accession>A0A8S4MNP0</accession>
<feature type="compositionally biased region" description="Polar residues" evidence="1">
    <location>
        <begin position="94"/>
        <end position="104"/>
    </location>
</feature>
<evidence type="ECO:0000313" key="2">
    <source>
        <dbReference type="EMBL" id="CAH1277454.1"/>
    </source>
</evidence>
<organism evidence="2 3">
    <name type="scientific">Branchiostoma lanceolatum</name>
    <name type="common">Common lancelet</name>
    <name type="synonym">Amphioxus lanceolatum</name>
    <dbReference type="NCBI Taxonomy" id="7740"/>
    <lineage>
        <taxon>Eukaryota</taxon>
        <taxon>Metazoa</taxon>
        <taxon>Chordata</taxon>
        <taxon>Cephalochordata</taxon>
        <taxon>Leptocardii</taxon>
        <taxon>Amphioxiformes</taxon>
        <taxon>Branchiostomatidae</taxon>
        <taxon>Branchiostoma</taxon>
    </lineage>
</organism>
<evidence type="ECO:0000313" key="3">
    <source>
        <dbReference type="Proteomes" id="UP000838412"/>
    </source>
</evidence>
<comment type="caution">
    <text evidence="2">The sequence shown here is derived from an EMBL/GenBank/DDBJ whole genome shotgun (WGS) entry which is preliminary data.</text>
</comment>
<protein>
    <submittedName>
        <fullName evidence="2">FAM186A protein</fullName>
    </submittedName>
</protein>
<gene>
    <name evidence="2" type="primary">FAM186A</name>
    <name evidence="2" type="ORF">BLAG_LOCUS26238</name>
</gene>
<reference evidence="2" key="1">
    <citation type="submission" date="2022-01" db="EMBL/GenBank/DDBJ databases">
        <authorList>
            <person name="Braso-Vives M."/>
        </authorList>
    </citation>
    <scope>NUCLEOTIDE SEQUENCE</scope>
</reference>